<dbReference type="Proteomes" id="UP000017246">
    <property type="component" value="Unassembled WGS sequence"/>
</dbReference>
<dbReference type="OrthoDB" id="6258365at2759"/>
<proteinExistence type="predicted"/>
<feature type="coiled-coil region" evidence="1">
    <location>
        <begin position="137"/>
        <end position="164"/>
    </location>
</feature>
<protein>
    <submittedName>
        <fullName evidence="2">Uncharacterized protein</fullName>
    </submittedName>
</protein>
<dbReference type="OMA" id="HLYNPYD"/>
<reference evidence="2" key="1">
    <citation type="journal article" date="2013" name="Nature">
        <title>The genomes of four tapeworm species reveal adaptations to parasitism.</title>
        <authorList>
            <person name="Tsai I.J."/>
            <person name="Zarowiecki M."/>
            <person name="Holroyd N."/>
            <person name="Garciarrubio A."/>
            <person name="Sanchez-Flores A."/>
            <person name="Brooks K.L."/>
            <person name="Tracey A."/>
            <person name="Bobes R.J."/>
            <person name="Fragoso G."/>
            <person name="Sciutto E."/>
            <person name="Aslett M."/>
            <person name="Beasley H."/>
            <person name="Bennett H.M."/>
            <person name="Cai J."/>
            <person name="Camicia F."/>
            <person name="Clark R."/>
            <person name="Cucher M."/>
            <person name="De Silva N."/>
            <person name="Day T.A."/>
            <person name="Deplazes P."/>
            <person name="Estrada K."/>
            <person name="Fernandez C."/>
            <person name="Holland P.W."/>
            <person name="Hou J."/>
            <person name="Hu S."/>
            <person name="Huckvale T."/>
            <person name="Hung S.S."/>
            <person name="Kamenetzky L."/>
            <person name="Keane J.A."/>
            <person name="Kiss F."/>
            <person name="Koziol U."/>
            <person name="Lambert O."/>
            <person name="Liu K."/>
            <person name="Luo X."/>
            <person name="Luo Y."/>
            <person name="Macchiaroli N."/>
            <person name="Nichol S."/>
            <person name="Paps J."/>
            <person name="Parkinson J."/>
            <person name="Pouchkina-Stantcheva N."/>
            <person name="Riddiford N."/>
            <person name="Rosenzvit M."/>
            <person name="Salinas G."/>
            <person name="Wasmuth J.D."/>
            <person name="Zamanian M."/>
            <person name="Zheng Y."/>
            <person name="Cai X."/>
            <person name="Soberon X."/>
            <person name="Olson P.D."/>
            <person name="Laclette J.P."/>
            <person name="Brehm K."/>
            <person name="Berriman M."/>
            <person name="Garciarrubio A."/>
            <person name="Bobes R.J."/>
            <person name="Fragoso G."/>
            <person name="Sanchez-Flores A."/>
            <person name="Estrada K."/>
            <person name="Cevallos M.A."/>
            <person name="Morett E."/>
            <person name="Gonzalez V."/>
            <person name="Portillo T."/>
            <person name="Ochoa-Leyva A."/>
            <person name="Jose M.V."/>
            <person name="Sciutto E."/>
            <person name="Landa A."/>
            <person name="Jimenez L."/>
            <person name="Valdes V."/>
            <person name="Carrero J.C."/>
            <person name="Larralde C."/>
            <person name="Morales-Montor J."/>
            <person name="Limon-Lason J."/>
            <person name="Soberon X."/>
            <person name="Laclette J.P."/>
        </authorList>
    </citation>
    <scope>NUCLEOTIDE SEQUENCE [LARGE SCALE GENOMIC DNA]</scope>
</reference>
<sequence>MIDLDYTADISNRMQVPSRLSLVLPDFSSADNVSGMGTGSRVRISGSNKSDHLYNPYDLPVARPSLEPPPESLVLGQVEYPDIDRFTRPLCSSIGGNKENSNLSLFHSLYSPPDDDRTLIEQAPLNVSAEDCEASPAVNLEGQLEELVVRVAALENALARQNRRELFFLILLGTYFLLKLGRSLL</sequence>
<accession>A0A068Y9J7</accession>
<evidence type="ECO:0000313" key="2">
    <source>
        <dbReference type="EMBL" id="CUT99261.1"/>
    </source>
</evidence>
<evidence type="ECO:0000256" key="1">
    <source>
        <dbReference type="SAM" id="Coils"/>
    </source>
</evidence>
<reference evidence="2" key="2">
    <citation type="submission" date="2015-11" db="EMBL/GenBank/DDBJ databases">
        <authorList>
            <person name="Zhang Y."/>
            <person name="Guo Z."/>
        </authorList>
    </citation>
    <scope>NUCLEOTIDE SEQUENCE</scope>
</reference>
<dbReference type="AlphaFoldDB" id="A0A068Y9J7"/>
<dbReference type="EMBL" id="LN902845">
    <property type="protein sequence ID" value="CUT99261.1"/>
    <property type="molecule type" value="Genomic_DNA"/>
</dbReference>
<organism evidence="2 3">
    <name type="scientific">Echinococcus multilocularis</name>
    <name type="common">Fox tapeworm</name>
    <dbReference type="NCBI Taxonomy" id="6211"/>
    <lineage>
        <taxon>Eukaryota</taxon>
        <taxon>Metazoa</taxon>
        <taxon>Spiralia</taxon>
        <taxon>Lophotrochozoa</taxon>
        <taxon>Platyhelminthes</taxon>
        <taxon>Cestoda</taxon>
        <taxon>Eucestoda</taxon>
        <taxon>Cyclophyllidea</taxon>
        <taxon>Taeniidae</taxon>
        <taxon>Echinococcus</taxon>
    </lineage>
</organism>
<keyword evidence="1" id="KW-0175">Coiled coil</keyword>
<name>A0A068Y9J7_ECHMU</name>
<keyword evidence="3" id="KW-1185">Reference proteome</keyword>
<evidence type="ECO:0000313" key="3">
    <source>
        <dbReference type="Proteomes" id="UP000017246"/>
    </source>
</evidence>